<evidence type="ECO:0000313" key="2">
    <source>
        <dbReference type="Proteomes" id="UP000270342"/>
    </source>
</evidence>
<gene>
    <name evidence="1" type="ORF">D7S86_23045</name>
</gene>
<comment type="caution">
    <text evidence="1">The sequence shown here is derived from an EMBL/GenBank/DDBJ whole genome shotgun (WGS) entry which is preliminary data.</text>
</comment>
<keyword evidence="2" id="KW-1185">Reference proteome</keyword>
<evidence type="ECO:0000313" key="1">
    <source>
        <dbReference type="EMBL" id="RKP47035.1"/>
    </source>
</evidence>
<dbReference type="Proteomes" id="UP000270342">
    <property type="component" value="Unassembled WGS sequence"/>
</dbReference>
<name>A0A494X8I5_9BURK</name>
<protein>
    <submittedName>
        <fullName evidence="1">Uncharacterized protein</fullName>
    </submittedName>
</protein>
<dbReference type="AlphaFoldDB" id="A0A494X8I5"/>
<reference evidence="1 2" key="1">
    <citation type="submission" date="2018-10" db="EMBL/GenBank/DDBJ databases">
        <title>Robbsia sp. DHC34, isolated from soil.</title>
        <authorList>
            <person name="Gao Z.-H."/>
            <person name="Qiu L.-H."/>
        </authorList>
    </citation>
    <scope>NUCLEOTIDE SEQUENCE [LARGE SCALE GENOMIC DNA]</scope>
    <source>
        <strain evidence="1 2">DHC34</strain>
    </source>
</reference>
<accession>A0A494X8I5</accession>
<proteinExistence type="predicted"/>
<sequence>MYPGGCALKRGASASENARAGVPKIGWIVSTPRDVSQSLPAHVKRRRIAAPAALFEIGTFEPDPDVSSQSCDSFSAWRVRSFASRMSLFRRSSSASVVFGILHSRFHCSCIRSQYVHVDRWSKLSASRACASIPNQGSESTRLELSGRRPNRLESQ</sequence>
<dbReference type="EMBL" id="RBZU01000013">
    <property type="protein sequence ID" value="RKP47035.1"/>
    <property type="molecule type" value="Genomic_DNA"/>
</dbReference>
<organism evidence="1 2">
    <name type="scientific">Pararobbsia silviterrae</name>
    <dbReference type="NCBI Taxonomy" id="1792498"/>
    <lineage>
        <taxon>Bacteria</taxon>
        <taxon>Pseudomonadati</taxon>
        <taxon>Pseudomonadota</taxon>
        <taxon>Betaproteobacteria</taxon>
        <taxon>Burkholderiales</taxon>
        <taxon>Burkholderiaceae</taxon>
        <taxon>Pararobbsia</taxon>
    </lineage>
</organism>